<dbReference type="GO" id="GO:0016477">
    <property type="term" value="P:cell migration"/>
    <property type="evidence" value="ECO:0007669"/>
    <property type="project" value="TreeGrafter"/>
</dbReference>
<keyword evidence="6" id="KW-1185">Reference proteome</keyword>
<keyword evidence="2" id="KW-0175">Coiled coil</keyword>
<feature type="coiled-coil region" evidence="2">
    <location>
        <begin position="151"/>
        <end position="199"/>
    </location>
</feature>
<protein>
    <recommendedName>
        <fullName evidence="4">FH2 domain-containing protein</fullName>
    </recommendedName>
</protein>
<dbReference type="Pfam" id="PF02181">
    <property type="entry name" value="FH2"/>
    <property type="match status" value="1"/>
</dbReference>
<dbReference type="SMART" id="SM00498">
    <property type="entry name" value="FH2"/>
    <property type="match status" value="1"/>
</dbReference>
<evidence type="ECO:0000256" key="3">
    <source>
        <dbReference type="SAM" id="MobiDB-lite"/>
    </source>
</evidence>
<dbReference type="GO" id="GO:0008360">
    <property type="term" value="P:regulation of cell shape"/>
    <property type="evidence" value="ECO:0007669"/>
    <property type="project" value="TreeGrafter"/>
</dbReference>
<evidence type="ECO:0000256" key="2">
    <source>
        <dbReference type="SAM" id="Coils"/>
    </source>
</evidence>
<dbReference type="SUPFAM" id="SSF48371">
    <property type="entry name" value="ARM repeat"/>
    <property type="match status" value="1"/>
</dbReference>
<dbReference type="EMBL" id="JAODUP010000127">
    <property type="protein sequence ID" value="KAK2160772.1"/>
    <property type="molecule type" value="Genomic_DNA"/>
</dbReference>
<evidence type="ECO:0000313" key="5">
    <source>
        <dbReference type="EMBL" id="KAK2160772.1"/>
    </source>
</evidence>
<evidence type="ECO:0000259" key="4">
    <source>
        <dbReference type="PROSITE" id="PS51444"/>
    </source>
</evidence>
<comment type="caution">
    <text evidence="5">The sequence shown here is derived from an EMBL/GenBank/DDBJ whole genome shotgun (WGS) entry which is preliminary data.</text>
</comment>
<evidence type="ECO:0000256" key="1">
    <source>
        <dbReference type="ARBA" id="ARBA00023449"/>
    </source>
</evidence>
<dbReference type="Gene3D" id="1.25.10.10">
    <property type="entry name" value="Leucine-rich Repeat Variant"/>
    <property type="match status" value="1"/>
</dbReference>
<dbReference type="SMART" id="SM01139">
    <property type="entry name" value="Drf_FH3"/>
    <property type="match status" value="1"/>
</dbReference>
<dbReference type="Gene3D" id="1.20.58.2220">
    <property type="entry name" value="Formin, FH2 domain"/>
    <property type="match status" value="2"/>
</dbReference>
<dbReference type="SUPFAM" id="SSF101447">
    <property type="entry name" value="Formin homology 2 domain (FH2 domain)"/>
    <property type="match status" value="1"/>
</dbReference>
<evidence type="ECO:0000313" key="6">
    <source>
        <dbReference type="Proteomes" id="UP001208570"/>
    </source>
</evidence>
<dbReference type="PROSITE" id="PS51444">
    <property type="entry name" value="FH2"/>
    <property type="match status" value="1"/>
</dbReference>
<gene>
    <name evidence="5" type="ORF">LSH36_127g11043</name>
</gene>
<feature type="region of interest" description="Disordered" evidence="3">
    <location>
        <begin position="668"/>
        <end position="711"/>
    </location>
</feature>
<dbReference type="InterPro" id="IPR010472">
    <property type="entry name" value="FH3_dom"/>
</dbReference>
<organism evidence="5 6">
    <name type="scientific">Paralvinella palmiformis</name>
    <dbReference type="NCBI Taxonomy" id="53620"/>
    <lineage>
        <taxon>Eukaryota</taxon>
        <taxon>Metazoa</taxon>
        <taxon>Spiralia</taxon>
        <taxon>Lophotrochozoa</taxon>
        <taxon>Annelida</taxon>
        <taxon>Polychaeta</taxon>
        <taxon>Sedentaria</taxon>
        <taxon>Canalipalpata</taxon>
        <taxon>Terebellida</taxon>
        <taxon>Terebelliformia</taxon>
        <taxon>Alvinellidae</taxon>
        <taxon>Paralvinella</taxon>
    </lineage>
</organism>
<dbReference type="GO" id="GO:0030866">
    <property type="term" value="P:cortical actin cytoskeleton organization"/>
    <property type="evidence" value="ECO:0007669"/>
    <property type="project" value="TreeGrafter"/>
</dbReference>
<dbReference type="GO" id="GO:0051015">
    <property type="term" value="F:actin filament binding"/>
    <property type="evidence" value="ECO:0007669"/>
    <property type="project" value="TreeGrafter"/>
</dbReference>
<dbReference type="InterPro" id="IPR042201">
    <property type="entry name" value="FH2_Formin_sf"/>
</dbReference>
<reference evidence="5" key="1">
    <citation type="journal article" date="2023" name="Mol. Biol. Evol.">
        <title>Third-Generation Sequencing Reveals the Adaptive Role of the Epigenome in Three Deep-Sea Polychaetes.</title>
        <authorList>
            <person name="Perez M."/>
            <person name="Aroh O."/>
            <person name="Sun Y."/>
            <person name="Lan Y."/>
            <person name="Juniper S.K."/>
            <person name="Young C.R."/>
            <person name="Angers B."/>
            <person name="Qian P.Y."/>
        </authorList>
    </citation>
    <scope>NUCLEOTIDE SEQUENCE</scope>
    <source>
        <strain evidence="5">P08H-3</strain>
    </source>
</reference>
<dbReference type="Proteomes" id="UP001208570">
    <property type="component" value="Unassembled WGS sequence"/>
</dbReference>
<accession>A0AAD9JX75</accession>
<dbReference type="InterPro" id="IPR043592">
    <property type="entry name" value="FMNL_animal"/>
</dbReference>
<dbReference type="InterPro" id="IPR016024">
    <property type="entry name" value="ARM-type_fold"/>
</dbReference>
<dbReference type="AlphaFoldDB" id="A0AAD9JX75"/>
<comment type="similarity">
    <text evidence="1">Belongs to the formin homology family.</text>
</comment>
<sequence length="750" mass="86038">MSLLLNVLKQILKEQEKLQSIRKSSAETLKNSLILTLICNERSGYLHVTDAITTLRVKSMESVRFKLLTSMLHSQTSYHFQLLASTDDANTKVYLQHELEQAGFDPDSLDRHSLGQNVEFGELQKELDIWRKNYINVDRDLEELYQQQNRGSMLRDEIDRLQGKLKKAEAAIEKETKLKLSAEARFDKLRENAAEMQDVFGRITDIDDEAKLRDIDFSEFEQIFQLPIKEVESRDRGDRIVQRTANLVTCVDISKARNMIITIKRTGLLHKELRSAIDSFQLDKLPGEYAELLLKYVPTKKELTCLAEHAQHYERMGEAEKYLFQMTKVKRLERKLSLMAFMGKFDDVVKNINPEMELIHKSSELLLNSVKLKKVFELVLAFGNYMNSMKKGYAVGFKLESLSKVREVIRSVAKFVMQRTAPQVSETADRFRKMEETYKNVCTYFGEDYRHMEPDDLVRYVADFVTGFKKGVEENHKSTQTETPSTRLIRRRHESVSGYRDIKIKTKKTPKLANKVKSSSLISRVYTYPQKIDNANDSDSRKQPHITVIKVSKDESFEEMGVGEYSELSLSRVPSMTTNHLEQDPHICHASFAKTGDLKLVKSNSFIYAAKESGYAKIKRSPSVNTYVNNDVRDLAAANRNKAETGIQNSTRQSYIEPVYEDMPMENVSDKESTPALPNGFHKSHSETDSLATNSLSSMSTTPTNTSGSMSMTKVYPVTSVHGDKTDIKQNEKLVLLWLKKMRFPISNYL</sequence>
<name>A0AAD9JX75_9ANNE</name>
<dbReference type="InterPro" id="IPR011989">
    <property type="entry name" value="ARM-like"/>
</dbReference>
<feature type="compositionally biased region" description="Polar residues" evidence="3">
    <location>
        <begin position="689"/>
        <end position="711"/>
    </location>
</feature>
<dbReference type="PANTHER" id="PTHR45857">
    <property type="entry name" value="FORMIN-LIKE PROTEIN"/>
    <property type="match status" value="1"/>
</dbReference>
<dbReference type="PANTHER" id="PTHR45857:SF4">
    <property type="entry name" value="FORMIN-LIKE PROTEIN"/>
    <property type="match status" value="1"/>
</dbReference>
<proteinExistence type="inferred from homology"/>
<dbReference type="InterPro" id="IPR015425">
    <property type="entry name" value="FH2_Formin"/>
</dbReference>
<dbReference type="GO" id="GO:0005829">
    <property type="term" value="C:cytosol"/>
    <property type="evidence" value="ECO:0007669"/>
    <property type="project" value="TreeGrafter"/>
</dbReference>
<feature type="domain" description="FH2" evidence="4">
    <location>
        <begin position="171"/>
        <end position="559"/>
    </location>
</feature>